<dbReference type="AlphaFoldDB" id="A0A0E9W3K8"/>
<reference evidence="1" key="2">
    <citation type="journal article" date="2015" name="Fish Shellfish Immunol.">
        <title>Early steps in the European eel (Anguilla anguilla)-Vibrio vulnificus interaction in the gills: Role of the RtxA13 toxin.</title>
        <authorList>
            <person name="Callol A."/>
            <person name="Pajuelo D."/>
            <person name="Ebbesson L."/>
            <person name="Teles M."/>
            <person name="MacKenzie S."/>
            <person name="Amaro C."/>
        </authorList>
    </citation>
    <scope>NUCLEOTIDE SEQUENCE</scope>
</reference>
<evidence type="ECO:0000313" key="1">
    <source>
        <dbReference type="EMBL" id="JAH84088.1"/>
    </source>
</evidence>
<organism evidence="1">
    <name type="scientific">Anguilla anguilla</name>
    <name type="common">European freshwater eel</name>
    <name type="synonym">Muraena anguilla</name>
    <dbReference type="NCBI Taxonomy" id="7936"/>
    <lineage>
        <taxon>Eukaryota</taxon>
        <taxon>Metazoa</taxon>
        <taxon>Chordata</taxon>
        <taxon>Craniata</taxon>
        <taxon>Vertebrata</taxon>
        <taxon>Euteleostomi</taxon>
        <taxon>Actinopterygii</taxon>
        <taxon>Neopterygii</taxon>
        <taxon>Teleostei</taxon>
        <taxon>Anguilliformes</taxon>
        <taxon>Anguillidae</taxon>
        <taxon>Anguilla</taxon>
    </lineage>
</organism>
<sequence>MSRFYIQGFMIYVEYKKVLSPVT</sequence>
<name>A0A0E9W3K8_ANGAN</name>
<proteinExistence type="predicted"/>
<reference evidence="1" key="1">
    <citation type="submission" date="2014-11" db="EMBL/GenBank/DDBJ databases">
        <authorList>
            <person name="Amaro Gonzalez C."/>
        </authorList>
    </citation>
    <scope>NUCLEOTIDE SEQUENCE</scope>
</reference>
<protein>
    <submittedName>
        <fullName evidence="1">Uncharacterized protein</fullName>
    </submittedName>
</protein>
<accession>A0A0E9W3K8</accession>
<dbReference type="EMBL" id="GBXM01024489">
    <property type="protein sequence ID" value="JAH84088.1"/>
    <property type="molecule type" value="Transcribed_RNA"/>
</dbReference>